<dbReference type="PANTHER" id="PTHR39461">
    <property type="entry name" value="LEA DOMAIN PROTEIN (AFU_ORTHOLOGUE AFUA_8G04920)"/>
    <property type="match status" value="1"/>
</dbReference>
<dbReference type="PANTHER" id="PTHR39461:SF1">
    <property type="entry name" value="LEA DOMAIN PROTEIN (AFU_ORTHOLOGUE AFUA_8G04920)"/>
    <property type="match status" value="1"/>
</dbReference>
<dbReference type="EMBL" id="JASNWA010000004">
    <property type="protein sequence ID" value="KAK3177189.1"/>
    <property type="molecule type" value="Genomic_DNA"/>
</dbReference>
<comment type="caution">
    <text evidence="4">The sequence shown here is derived from an EMBL/GenBank/DDBJ whole genome shotgun (WGS) entry which is preliminary data.</text>
</comment>
<feature type="compositionally biased region" description="Acidic residues" evidence="1">
    <location>
        <begin position="480"/>
        <end position="490"/>
    </location>
</feature>
<dbReference type="InterPro" id="IPR054256">
    <property type="entry name" value="DUF6987"/>
</dbReference>
<evidence type="ECO:0000313" key="4">
    <source>
        <dbReference type="EMBL" id="KAK3177189.1"/>
    </source>
</evidence>
<protein>
    <recommendedName>
        <fullName evidence="3">DUF6987 domain-containing protein</fullName>
    </recommendedName>
</protein>
<evidence type="ECO:0000256" key="2">
    <source>
        <dbReference type="SAM" id="Phobius"/>
    </source>
</evidence>
<feature type="compositionally biased region" description="Acidic residues" evidence="1">
    <location>
        <begin position="362"/>
        <end position="383"/>
    </location>
</feature>
<feature type="compositionally biased region" description="Acidic residues" evidence="1">
    <location>
        <begin position="175"/>
        <end position="185"/>
    </location>
</feature>
<feature type="compositionally biased region" description="Basic and acidic residues" evidence="1">
    <location>
        <begin position="286"/>
        <end position="303"/>
    </location>
</feature>
<feature type="compositionally biased region" description="Low complexity" evidence="1">
    <location>
        <begin position="260"/>
        <end position="276"/>
    </location>
</feature>
<feature type="region of interest" description="Disordered" evidence="1">
    <location>
        <begin position="1"/>
        <end position="383"/>
    </location>
</feature>
<feature type="region of interest" description="Disordered" evidence="1">
    <location>
        <begin position="477"/>
        <end position="505"/>
    </location>
</feature>
<feature type="compositionally biased region" description="Acidic residues" evidence="1">
    <location>
        <begin position="225"/>
        <end position="248"/>
    </location>
</feature>
<feature type="compositionally biased region" description="Basic and acidic residues" evidence="1">
    <location>
        <begin position="143"/>
        <end position="174"/>
    </location>
</feature>
<keyword evidence="5" id="KW-1185">Reference proteome</keyword>
<reference evidence="4" key="1">
    <citation type="submission" date="2022-11" db="EMBL/GenBank/DDBJ databases">
        <title>Chromosomal genome sequence assembly and mating type (MAT) locus characterization of the leprose asexual lichenized fungus Lepraria neglecta (Nyl.) Erichsen.</title>
        <authorList>
            <person name="Allen J.L."/>
            <person name="Pfeffer B."/>
        </authorList>
    </citation>
    <scope>NUCLEOTIDE SEQUENCE</scope>
    <source>
        <strain evidence="4">Allen 5258</strain>
    </source>
</reference>
<feature type="compositionally biased region" description="Acidic residues" evidence="1">
    <location>
        <begin position="304"/>
        <end position="315"/>
    </location>
</feature>
<sequence>MTNERPRSSASYAYYSFPPTPDRASPPESSKASSKQTSPKTARTSKSMAPSPAAGKTPAKAPTTPTKSGKNPASSSTSKLGKSSSVGDSDQDTANSATDTAQGAAGGAADNAKGSAPTDIKSPKLPPRPKAGGTPQTGRPKPPKLDKKPVDDTKKQAEDTAEEGGEKIDLKDNDPAEEADNEESENPVGKVSQAGNETGEEASSAVSTVEDEGEEAVGGAKETAEGEAGDTDVPETEEAEDTAEETADDATGGATGGVTGAAKGAAGEAKGAAGKATDGDVEGAADEAKEGAEDTAGEAKEGAEEAAPDGVEDGVDGVKDTAEGAADEAADGLPDLSVLKGLKVGEGGEILGADGEPLGQLDEGDPEDLVGQEIGDDGEILDEDGDVIGRASVLPDKAQELADKGKKELPGLNVLEGLEVDGNGDILGPDGSPLGKLTEGNPEDLAGMTLNDKGEILDEDGDVVGRAEVVPEAADKLEEGADGVEDAADEAGEKVGEAGEAGEAVGGLTPDISILQGKKINKKGKILDEEGEPIGQLTEGSDVKECAGKIPNEKGLIINEDGDIVGKVEVVPGDAANEAMKALHPELLEEAKDTVEEAAPDAEGEVPQLPGLDILEGLKVNKKGEVLNEDGEPIARVSEGEITELAGKKINANGEVLDEEGNIIGKVELIPEAFPDVPEAEAEKPKLPGLDILEGLKVNKKGEVLNEDGEPIAKVSEGEITELAGKKINANGEVLDEEGNIIGKVELIPEAFPDVPEAEAEKPKLPGLDILEGLKVNKKGEVVNEDGDAIARVSEGELKDLIGKKINDQGEVLDAEGNIIGKVELIPEAFPDAVPEEEQGPDFSVLEGYKVNKNGDVVNEDGETLAKLVEGDLETCRGKKINPQGEVLDKDGNVIGKVELVPAEGEAAEDDTGPELPPLSILEGLKCNKSGKIVDSEGNPLGELIEGDAKKLAKMGAECDAEGQFWDGKGHVIGKAQTLPQEDNDEEAPFAGLEGLIVVPDGWVEDENQNKVGILTEGDPKKLVGRAVDEDGDVLDKRGNVVGHADRYEEPAEEEQKVDLSILEGKAVNKQGNVIGDEGVPIGRLVEGNAKELAGRKCDAEGQIFNDTGKVVGRCEVIPENEREAKPEGPFAGLEGVVVVKDGMVEDEDGNTVGVVVEGDPKRLVGRAVDEDGDIIDKYGNVKGHAEPYEVPEEELPDLSSLEGKVVNKAGNVVDEHGTIFGRIAEGDPAELAGKKVDGQGQIWNDNGKVIGQAELLPGGKTQKPEGPFAGWENLVVAKDGMVTDAAGQIVGKLDDESMPNAEKLLGRKVDEDGEILDKAGNSLGKAIRWSPEEKERNVNPMSGHKVNKDGEVRDENGELLGMVTDGHLPTLVGLEVDDNGYVIDNDGNKVGECTLMQNLQEDQGPTEEEIKKAHDSELAKKMNSIVQQTLEKMQPICKNITERLEKADRTPKEELDEEELVKDVRPMIEEGGRILQECNGALRGLDPDGSIAANAKARSQSGEATPEEHQLANSLKDLTSTVVTTIENAKKKLADMPHAKKELNPLWYLLSEPLFQIIAAVGLLLSGVLGLVGKLLNGLGLGGLVNGLLGGLGIDKLLGGLGLGSIGKSLGLGGGKKK</sequence>
<feature type="transmembrane region" description="Helical" evidence="2">
    <location>
        <begin position="1547"/>
        <end position="1573"/>
    </location>
</feature>
<feature type="compositionally biased region" description="Low complexity" evidence="1">
    <location>
        <begin position="26"/>
        <end position="35"/>
    </location>
</feature>
<gene>
    <name evidence="4" type="ORF">OEA41_008518</name>
</gene>
<keyword evidence="2" id="KW-0472">Membrane</keyword>
<keyword evidence="2" id="KW-1133">Transmembrane helix</keyword>
<accession>A0AAD9ZI84</accession>
<evidence type="ECO:0000259" key="3">
    <source>
        <dbReference type="Pfam" id="PF22485"/>
    </source>
</evidence>
<evidence type="ECO:0000256" key="1">
    <source>
        <dbReference type="SAM" id="MobiDB-lite"/>
    </source>
</evidence>
<organism evidence="4 5">
    <name type="scientific">Lepraria neglecta</name>
    <dbReference type="NCBI Taxonomy" id="209136"/>
    <lineage>
        <taxon>Eukaryota</taxon>
        <taxon>Fungi</taxon>
        <taxon>Dikarya</taxon>
        <taxon>Ascomycota</taxon>
        <taxon>Pezizomycotina</taxon>
        <taxon>Lecanoromycetes</taxon>
        <taxon>OSLEUM clade</taxon>
        <taxon>Lecanoromycetidae</taxon>
        <taxon>Lecanorales</taxon>
        <taxon>Lecanorineae</taxon>
        <taxon>Stereocaulaceae</taxon>
        <taxon>Lepraria</taxon>
    </lineage>
</organism>
<feature type="domain" description="DUF6987" evidence="3">
    <location>
        <begin position="1408"/>
        <end position="1606"/>
    </location>
</feature>
<feature type="compositionally biased region" description="Polar residues" evidence="1">
    <location>
        <begin position="86"/>
        <end position="95"/>
    </location>
</feature>
<name>A0AAD9ZI84_9LECA</name>
<feature type="compositionally biased region" description="Polar residues" evidence="1">
    <location>
        <begin position="36"/>
        <end position="48"/>
    </location>
</feature>
<dbReference type="Proteomes" id="UP001276659">
    <property type="component" value="Unassembled WGS sequence"/>
</dbReference>
<keyword evidence="2" id="KW-0812">Transmembrane</keyword>
<feature type="compositionally biased region" description="Low complexity" evidence="1">
    <location>
        <begin position="96"/>
        <end position="116"/>
    </location>
</feature>
<feature type="compositionally biased region" description="Low complexity" evidence="1">
    <location>
        <begin position="49"/>
        <end position="85"/>
    </location>
</feature>
<evidence type="ECO:0000313" key="5">
    <source>
        <dbReference type="Proteomes" id="UP001276659"/>
    </source>
</evidence>
<dbReference type="Pfam" id="PF22485">
    <property type="entry name" value="DUF6987"/>
    <property type="match status" value="1"/>
</dbReference>
<dbReference type="Pfam" id="PF12396">
    <property type="entry name" value="DUF3659"/>
    <property type="match status" value="14"/>
</dbReference>
<proteinExistence type="predicted"/>
<dbReference type="InterPro" id="IPR022124">
    <property type="entry name" value="DUF3659"/>
</dbReference>